<proteinExistence type="inferred from homology"/>
<comment type="function">
    <text evidence="1">Catalyzes oxygen-dependent 5-hydroxyuridine (ho5U) modification at position 34 in tRNAs.</text>
</comment>
<evidence type="ECO:0000313" key="4">
    <source>
        <dbReference type="EMBL" id="GGY73656.1"/>
    </source>
</evidence>
<protein>
    <recommendedName>
        <fullName evidence="1">tRNA uridine(34) hydroxylase</fullName>
        <ecNumber evidence="1">1.14.-.-</ecNumber>
    </recommendedName>
    <alternativeName>
        <fullName evidence="1">tRNA hydroxylation protein O</fullName>
    </alternativeName>
</protein>
<dbReference type="Gene3D" id="3.30.70.100">
    <property type="match status" value="1"/>
</dbReference>
<dbReference type="Pfam" id="PF00581">
    <property type="entry name" value="Rhodanese"/>
    <property type="match status" value="1"/>
</dbReference>
<comment type="similarity">
    <text evidence="1">Belongs to the TrhO family.</text>
</comment>
<evidence type="ECO:0000313" key="5">
    <source>
        <dbReference type="Proteomes" id="UP000619761"/>
    </source>
</evidence>
<dbReference type="InterPro" id="IPR040503">
    <property type="entry name" value="TRHO_N"/>
</dbReference>
<dbReference type="InterPro" id="IPR020936">
    <property type="entry name" value="TrhO"/>
</dbReference>
<dbReference type="Proteomes" id="UP000619761">
    <property type="component" value="Unassembled WGS sequence"/>
</dbReference>
<feature type="domain" description="Rhodanese" evidence="3">
    <location>
        <begin position="123"/>
        <end position="217"/>
    </location>
</feature>
<dbReference type="HAMAP" id="MF_00469">
    <property type="entry name" value="TrhO"/>
    <property type="match status" value="1"/>
</dbReference>
<feature type="compositionally biased region" description="Basic and acidic residues" evidence="2">
    <location>
        <begin position="307"/>
        <end position="327"/>
    </location>
</feature>
<keyword evidence="1" id="KW-0560">Oxidoreductase</keyword>
<reference evidence="5" key="1">
    <citation type="journal article" date="2019" name="Int. J. Syst. Evol. Microbiol.">
        <title>The Global Catalogue of Microorganisms (GCM) 10K type strain sequencing project: providing services to taxonomists for standard genome sequencing and annotation.</title>
        <authorList>
            <consortium name="The Broad Institute Genomics Platform"/>
            <consortium name="The Broad Institute Genome Sequencing Center for Infectious Disease"/>
            <person name="Wu L."/>
            <person name="Ma J."/>
        </authorList>
    </citation>
    <scope>NUCLEOTIDE SEQUENCE [LARGE SCALE GENOMIC DNA]</scope>
    <source>
        <strain evidence="5">KCTC 32239</strain>
    </source>
</reference>
<comment type="caution">
    <text evidence="4">The sequence shown here is derived from an EMBL/GenBank/DDBJ whole genome shotgun (WGS) entry which is preliminary data.</text>
</comment>
<dbReference type="RefSeq" id="WP_189417766.1">
    <property type="nucleotide sequence ID" value="NZ_BMYZ01000001.1"/>
</dbReference>
<organism evidence="4 5">
    <name type="scientific">Cellvibrio zantedeschiae</name>
    <dbReference type="NCBI Taxonomy" id="1237077"/>
    <lineage>
        <taxon>Bacteria</taxon>
        <taxon>Pseudomonadati</taxon>
        <taxon>Pseudomonadota</taxon>
        <taxon>Gammaproteobacteria</taxon>
        <taxon>Cellvibrionales</taxon>
        <taxon>Cellvibrionaceae</taxon>
        <taxon>Cellvibrio</taxon>
    </lineage>
</organism>
<dbReference type="PANTHER" id="PTHR43268:SF3">
    <property type="entry name" value="RHODANESE-LIKE DOMAIN-CONTAINING PROTEIN 7-RELATED"/>
    <property type="match status" value="1"/>
</dbReference>
<dbReference type="InterPro" id="IPR001763">
    <property type="entry name" value="Rhodanese-like_dom"/>
</dbReference>
<evidence type="ECO:0000256" key="1">
    <source>
        <dbReference type="HAMAP-Rule" id="MF_00469"/>
    </source>
</evidence>
<feature type="region of interest" description="Disordered" evidence="2">
    <location>
        <begin position="286"/>
        <end position="327"/>
    </location>
</feature>
<dbReference type="Pfam" id="PF17773">
    <property type="entry name" value="UPF0176_N"/>
    <property type="match status" value="1"/>
</dbReference>
<dbReference type="SUPFAM" id="SSF52821">
    <property type="entry name" value="Rhodanese/Cell cycle control phosphatase"/>
    <property type="match status" value="1"/>
</dbReference>
<dbReference type="NCBIfam" id="NF001136">
    <property type="entry name" value="PRK00142.1-4"/>
    <property type="match status" value="1"/>
</dbReference>
<name>A0ABQ3B4Y0_9GAMM</name>
<gene>
    <name evidence="1" type="primary">trhO</name>
    <name evidence="4" type="ORF">GCM10011613_18580</name>
</gene>
<dbReference type="PANTHER" id="PTHR43268">
    <property type="entry name" value="THIOSULFATE SULFURTRANSFERASE/RHODANESE-LIKE DOMAIN-CONTAINING PROTEIN 2"/>
    <property type="match status" value="1"/>
</dbReference>
<dbReference type="Gene3D" id="3.40.250.10">
    <property type="entry name" value="Rhodanese-like domain"/>
    <property type="match status" value="1"/>
</dbReference>
<dbReference type="EC" id="1.14.-.-" evidence="1"/>
<dbReference type="PROSITE" id="PS50206">
    <property type="entry name" value="RHODANESE_3"/>
    <property type="match status" value="1"/>
</dbReference>
<dbReference type="EMBL" id="BMYZ01000001">
    <property type="protein sequence ID" value="GGY73656.1"/>
    <property type="molecule type" value="Genomic_DNA"/>
</dbReference>
<evidence type="ECO:0000256" key="2">
    <source>
        <dbReference type="SAM" id="MobiDB-lite"/>
    </source>
</evidence>
<dbReference type="SMART" id="SM00450">
    <property type="entry name" value="RHOD"/>
    <property type="match status" value="1"/>
</dbReference>
<dbReference type="InterPro" id="IPR036873">
    <property type="entry name" value="Rhodanese-like_dom_sf"/>
</dbReference>
<keyword evidence="5" id="KW-1185">Reference proteome</keyword>
<accession>A0ABQ3B4Y0</accession>
<evidence type="ECO:0000259" key="3">
    <source>
        <dbReference type="PROSITE" id="PS50206"/>
    </source>
</evidence>
<comment type="catalytic activity">
    <reaction evidence="1">
        <text>uridine(34) in tRNA + AH2 + O2 = 5-hydroxyuridine(34) in tRNA + A + H2O</text>
        <dbReference type="Rhea" id="RHEA:64224"/>
        <dbReference type="Rhea" id="RHEA-COMP:11727"/>
        <dbReference type="Rhea" id="RHEA-COMP:13381"/>
        <dbReference type="ChEBI" id="CHEBI:13193"/>
        <dbReference type="ChEBI" id="CHEBI:15377"/>
        <dbReference type="ChEBI" id="CHEBI:15379"/>
        <dbReference type="ChEBI" id="CHEBI:17499"/>
        <dbReference type="ChEBI" id="CHEBI:65315"/>
        <dbReference type="ChEBI" id="CHEBI:136877"/>
    </reaction>
</comment>
<dbReference type="CDD" id="cd01518">
    <property type="entry name" value="RHOD_YceA"/>
    <property type="match status" value="1"/>
</dbReference>
<sequence>MNQIVVAALYKFVSLPDYQEFAPRLKERCDQLELKGTLLLAEEGINGTVSGTRDAINLLLDFLKSDERFVDLVHKESFFEGTPFYRMKVKLKKEIVTMGVNGIDPQKIVGTYVKPKDWNALISDPEVTVIDTRNSYEYDIGTFERAIDPKTETFREFPQYVAENLDPAKHKKVAMFCTGGIRCEKSTAYMKELGFEEVYHLEGGILKYLEEVPEEQSLWKGECFVFDNRVAVNHSLKKGIYDQCHGCRHPITEEDKLSDQYMPGVSCPRCYDKLTDEQKMRFAERQKQIQLAKNRNEPHIGALPPERQLRRQQKIEKREEQRRSSQA</sequence>
<keyword evidence="1" id="KW-0819">tRNA processing</keyword>